<keyword evidence="5 6" id="KW-0472">Membrane</keyword>
<feature type="transmembrane region" description="Helical" evidence="6">
    <location>
        <begin position="123"/>
        <end position="143"/>
    </location>
</feature>
<keyword evidence="3 6" id="KW-0812">Transmembrane</keyword>
<dbReference type="GO" id="GO:0022857">
    <property type="term" value="F:transmembrane transporter activity"/>
    <property type="evidence" value="ECO:0007669"/>
    <property type="project" value="InterPro"/>
</dbReference>
<keyword evidence="8" id="KW-1185">Reference proteome</keyword>
<dbReference type="CDD" id="cd06579">
    <property type="entry name" value="TM_PBP1_transp_AraH_like"/>
    <property type="match status" value="1"/>
</dbReference>
<accession>A0A267MHB7</accession>
<evidence type="ECO:0000256" key="4">
    <source>
        <dbReference type="ARBA" id="ARBA00022989"/>
    </source>
</evidence>
<proteinExistence type="predicted"/>
<dbReference type="PANTHER" id="PTHR32196">
    <property type="entry name" value="ABC TRANSPORTER PERMEASE PROTEIN YPHD-RELATED-RELATED"/>
    <property type="match status" value="1"/>
</dbReference>
<evidence type="ECO:0000256" key="5">
    <source>
        <dbReference type="ARBA" id="ARBA00023136"/>
    </source>
</evidence>
<evidence type="ECO:0000256" key="6">
    <source>
        <dbReference type="SAM" id="Phobius"/>
    </source>
</evidence>
<comment type="caution">
    <text evidence="7">The sequence shown here is derived from an EMBL/GenBank/DDBJ whole genome shotgun (WGS) entry which is preliminary data.</text>
</comment>
<feature type="transmembrane region" description="Helical" evidence="6">
    <location>
        <begin position="216"/>
        <end position="238"/>
    </location>
</feature>
<feature type="transmembrane region" description="Helical" evidence="6">
    <location>
        <begin position="295"/>
        <end position="314"/>
    </location>
</feature>
<feature type="transmembrane region" description="Helical" evidence="6">
    <location>
        <begin position="60"/>
        <end position="84"/>
    </location>
</feature>
<dbReference type="EMBL" id="NIBG01000010">
    <property type="protein sequence ID" value="PAB58964.1"/>
    <property type="molecule type" value="Genomic_DNA"/>
</dbReference>
<dbReference type="RefSeq" id="WP_095134030.1">
    <property type="nucleotide sequence ID" value="NZ_NIBG01000010.1"/>
</dbReference>
<dbReference type="OrthoDB" id="9815820at2"/>
<keyword evidence="2" id="KW-1003">Cell membrane</keyword>
<keyword evidence="4 6" id="KW-1133">Transmembrane helix</keyword>
<protein>
    <submittedName>
        <fullName evidence="7">Ribose ABC transporter permease</fullName>
    </submittedName>
</protein>
<dbReference type="Proteomes" id="UP000216024">
    <property type="component" value="Unassembled WGS sequence"/>
</dbReference>
<evidence type="ECO:0000313" key="7">
    <source>
        <dbReference type="EMBL" id="PAB58964.1"/>
    </source>
</evidence>
<feature type="transmembrane region" description="Helical" evidence="6">
    <location>
        <begin position="21"/>
        <end position="40"/>
    </location>
</feature>
<dbReference type="InterPro" id="IPR001851">
    <property type="entry name" value="ABC_transp_permease"/>
</dbReference>
<dbReference type="AlphaFoldDB" id="A0A267MHB7"/>
<evidence type="ECO:0000313" key="8">
    <source>
        <dbReference type="Proteomes" id="UP000216024"/>
    </source>
</evidence>
<sequence>MEAITNKKSFQIKGFLRTAGTLLGLLIMCIFLSFMSPYFLTLSNALNIALQSSINAILAFGITFAIITSGIDLSVGSILALSSVSMGLAISNGIDLIPAVLLGLLIGTLAGAMNGFLITKLDLAPFIVTLGMMSIARGMSLVITKGYPISGMPKSLRILGRGKFMGMPVPVLITLIVFVIAYILLKYTKFGRYVYAIGGNEEATRLSGINVKRTKLLVYTWCGTMAGLAGIILTARLNSAQPIAGLGYELDAIAAAVIGGVSLSGGEGTAQGTLLGALIIGVLRNGLNLLNVSSFWQQVVIGCVVIGAVAIDKLQNKK</sequence>
<comment type="subcellular location">
    <subcellularLocation>
        <location evidence="1">Cell membrane</location>
        <topology evidence="1">Multi-pass membrane protein</topology>
    </subcellularLocation>
</comment>
<feature type="transmembrane region" description="Helical" evidence="6">
    <location>
        <begin position="164"/>
        <end position="185"/>
    </location>
</feature>
<name>A0A267MHB7_9FIRM</name>
<feature type="transmembrane region" description="Helical" evidence="6">
    <location>
        <begin position="250"/>
        <end position="283"/>
    </location>
</feature>
<dbReference type="Pfam" id="PF02653">
    <property type="entry name" value="BPD_transp_2"/>
    <property type="match status" value="1"/>
</dbReference>
<gene>
    <name evidence="7" type="ORF">CCE28_12330</name>
</gene>
<dbReference type="GO" id="GO:0005886">
    <property type="term" value="C:plasma membrane"/>
    <property type="evidence" value="ECO:0007669"/>
    <property type="project" value="UniProtKB-SubCell"/>
</dbReference>
<feature type="transmembrane region" description="Helical" evidence="6">
    <location>
        <begin position="96"/>
        <end position="117"/>
    </location>
</feature>
<organism evidence="7 8">
    <name type="scientific">Anaeromicrobium sediminis</name>
    <dbReference type="NCBI Taxonomy" id="1478221"/>
    <lineage>
        <taxon>Bacteria</taxon>
        <taxon>Bacillati</taxon>
        <taxon>Bacillota</taxon>
        <taxon>Clostridia</taxon>
        <taxon>Peptostreptococcales</taxon>
        <taxon>Thermotaleaceae</taxon>
        <taxon>Anaeromicrobium</taxon>
    </lineage>
</organism>
<evidence type="ECO:0000256" key="1">
    <source>
        <dbReference type="ARBA" id="ARBA00004651"/>
    </source>
</evidence>
<reference evidence="7 8" key="1">
    <citation type="submission" date="2017-06" db="EMBL/GenBank/DDBJ databases">
        <title>Draft genome sequence of anaerobic fermentative bacterium Anaeromicrobium sediminis DY2726D isolated from West Pacific Ocean sediments.</title>
        <authorList>
            <person name="Zeng X."/>
        </authorList>
    </citation>
    <scope>NUCLEOTIDE SEQUENCE [LARGE SCALE GENOMIC DNA]</scope>
    <source>
        <strain evidence="7 8">DY2726D</strain>
    </source>
</reference>
<evidence type="ECO:0000256" key="2">
    <source>
        <dbReference type="ARBA" id="ARBA00022475"/>
    </source>
</evidence>
<evidence type="ECO:0000256" key="3">
    <source>
        <dbReference type="ARBA" id="ARBA00022692"/>
    </source>
</evidence>
<dbReference type="PANTHER" id="PTHR32196:SF72">
    <property type="entry name" value="RIBOSE IMPORT PERMEASE PROTEIN RBSC"/>
    <property type="match status" value="1"/>
</dbReference>